<dbReference type="PANTHER" id="PTHR47944:SF16">
    <property type="entry name" value="CYTOCHROME P450 FAMILY 1 SUBFAMILY A POLYPEPTIDE 1"/>
    <property type="match status" value="1"/>
</dbReference>
<dbReference type="CDD" id="cd20618">
    <property type="entry name" value="CYP71_clan"/>
    <property type="match status" value="1"/>
</dbReference>
<dbReference type="SUPFAM" id="SSF48264">
    <property type="entry name" value="Cytochrome P450"/>
    <property type="match status" value="1"/>
</dbReference>
<feature type="binding site" description="axial binding residue" evidence="5">
    <location>
        <position position="444"/>
    </location>
    <ligand>
        <name>heme</name>
        <dbReference type="ChEBI" id="CHEBI:30413"/>
    </ligand>
    <ligandPart>
        <name>Fe</name>
        <dbReference type="ChEBI" id="CHEBI:18248"/>
    </ligandPart>
</feature>
<dbReference type="PROSITE" id="PS00086">
    <property type="entry name" value="CYTOCHROME_P450"/>
    <property type="match status" value="1"/>
</dbReference>
<keyword evidence="3 6" id="KW-0560">Oxidoreductase</keyword>
<dbReference type="GO" id="GO:0020037">
    <property type="term" value="F:heme binding"/>
    <property type="evidence" value="ECO:0007669"/>
    <property type="project" value="InterPro"/>
</dbReference>
<dbReference type="GO" id="GO:0004497">
    <property type="term" value="F:monooxygenase activity"/>
    <property type="evidence" value="ECO:0007669"/>
    <property type="project" value="UniProtKB-KW"/>
</dbReference>
<dbReference type="PRINTS" id="PR00463">
    <property type="entry name" value="EP450I"/>
</dbReference>
<dbReference type="InterPro" id="IPR001128">
    <property type="entry name" value="Cyt_P450"/>
</dbReference>
<dbReference type="Gene3D" id="1.10.630.10">
    <property type="entry name" value="Cytochrome P450"/>
    <property type="match status" value="1"/>
</dbReference>
<keyword evidence="4 5" id="KW-0408">Iron</keyword>
<dbReference type="PRINTS" id="PR00385">
    <property type="entry name" value="P450"/>
</dbReference>
<accession>W5XK05</accession>
<dbReference type="GO" id="GO:0016705">
    <property type="term" value="F:oxidoreductase activity, acting on paired donors, with incorporation or reduction of molecular oxygen"/>
    <property type="evidence" value="ECO:0007669"/>
    <property type="project" value="InterPro"/>
</dbReference>
<keyword evidence="7" id="KW-1133">Transmembrane helix</keyword>
<dbReference type="GO" id="GO:0005506">
    <property type="term" value="F:iron ion binding"/>
    <property type="evidence" value="ECO:0007669"/>
    <property type="project" value="InterPro"/>
</dbReference>
<evidence type="ECO:0000256" key="2">
    <source>
        <dbReference type="ARBA" id="ARBA00022723"/>
    </source>
</evidence>
<sequence length="503" mass="55770">MGAVEDAVAHVCGSFFEYGVAVLAIFLLIVLIQRPKNLPPGPTGLPIIGALHLLGQRPHETLARMADKYGPLMSLYMGQQLCIVASSRDTAMEFLKRQDAVFCSRPPQRGFEVIFPKDITFSDITPASRHLRKILHSQLTSGRRIEEAEHIRADEIAQTVRSIAPGLVDLKVRLAVMTANILTRLIISKRFMGRSGMNSTEEKELQDFVDITEEIGDCLGTANPRDVIPAFKCIDILGLGLDRRFTNLRRHMESFLSKIIAERRQNSKLPEKDLLDVLLEQLDHHEITEDVVISIIWEAFAAGMETTVLATEWTMAEVLRSPQIQAQAQAELDDVVGHSRPVQESDLPNLKYIRAIVKESFRLHPIIPLLIPHHSSHACSACGYHIPAHTNLLVNVWAIGRDPSVFTNPLEFQPERFLPEGPHAGTEWTKGFDLLIFGFGRRACMGMSLGALLVETSVASLLHSFSWSPPPDGIDMTEGSGLSVRKAVPLTAIATARLPTPVY</sequence>
<evidence type="ECO:0000256" key="1">
    <source>
        <dbReference type="ARBA" id="ARBA00010617"/>
    </source>
</evidence>
<evidence type="ECO:0000256" key="4">
    <source>
        <dbReference type="ARBA" id="ARBA00023004"/>
    </source>
</evidence>
<evidence type="ECO:0000256" key="3">
    <source>
        <dbReference type="ARBA" id="ARBA00023002"/>
    </source>
</evidence>
<dbReference type="InterPro" id="IPR036396">
    <property type="entry name" value="Cyt_P450_sf"/>
</dbReference>
<dbReference type="InterPro" id="IPR002401">
    <property type="entry name" value="Cyt_P450_E_grp-I"/>
</dbReference>
<name>W5XK05_9BRYO</name>
<dbReference type="Pfam" id="PF00067">
    <property type="entry name" value="p450"/>
    <property type="match status" value="1"/>
</dbReference>
<organism evidence="8">
    <name type="scientific">Pohlia nutans</name>
    <dbReference type="NCBI Taxonomy" id="140635"/>
    <lineage>
        <taxon>Eukaryota</taxon>
        <taxon>Viridiplantae</taxon>
        <taxon>Streptophyta</taxon>
        <taxon>Embryophyta</taxon>
        <taxon>Bryophyta</taxon>
        <taxon>Bryophytina</taxon>
        <taxon>Bryopsida</taxon>
        <taxon>Bryidae</taxon>
        <taxon>Bryanae</taxon>
        <taxon>Bryales</taxon>
        <taxon>Mniaceae</taxon>
        <taxon>Pohlia</taxon>
    </lineage>
</organism>
<evidence type="ECO:0000256" key="7">
    <source>
        <dbReference type="SAM" id="Phobius"/>
    </source>
</evidence>
<dbReference type="PANTHER" id="PTHR47944">
    <property type="entry name" value="CYTOCHROME P450 98A9"/>
    <property type="match status" value="1"/>
</dbReference>
<comment type="cofactor">
    <cofactor evidence="5">
        <name>heme</name>
        <dbReference type="ChEBI" id="CHEBI:30413"/>
    </cofactor>
</comment>
<dbReference type="EMBL" id="KF835374">
    <property type="protein sequence ID" value="AHI15949.1"/>
    <property type="molecule type" value="mRNA"/>
</dbReference>
<proteinExistence type="evidence at transcript level"/>
<reference evidence="8" key="1">
    <citation type="journal article" date="2014" name="Gene">
        <title>Identification of the flavonoid 3'-hydroxylase and flavonoid 3',5'-hydroxylase genes from Antarctic moss and their regulation during abiotic stress.</title>
        <authorList>
            <person name="Liu S."/>
            <person name="Ju J."/>
            <person name="Xia G."/>
        </authorList>
    </citation>
    <scope>NUCLEOTIDE SEQUENCE</scope>
    <source>
        <strain evidence="8">MFC16851</strain>
    </source>
</reference>
<keyword evidence="2 5" id="KW-0479">Metal-binding</keyword>
<keyword evidence="5 6" id="KW-0349">Heme</keyword>
<dbReference type="InterPro" id="IPR017972">
    <property type="entry name" value="Cyt_P450_CS"/>
</dbReference>
<feature type="transmembrane region" description="Helical" evidence="7">
    <location>
        <begin position="15"/>
        <end position="32"/>
    </location>
</feature>
<protein>
    <submittedName>
        <fullName evidence="8">Flavonoid 3',5'-hydroxylase</fullName>
        <ecNumber evidence="8">1.14.13.88</ecNumber>
    </submittedName>
</protein>
<evidence type="ECO:0000313" key="8">
    <source>
        <dbReference type="EMBL" id="AHI15949.1"/>
    </source>
</evidence>
<dbReference type="AlphaFoldDB" id="W5XK05"/>
<evidence type="ECO:0000256" key="6">
    <source>
        <dbReference type="RuleBase" id="RU000461"/>
    </source>
</evidence>
<keyword evidence="6" id="KW-0503">Monooxygenase</keyword>
<evidence type="ECO:0000256" key="5">
    <source>
        <dbReference type="PIRSR" id="PIRSR602401-1"/>
    </source>
</evidence>
<dbReference type="EC" id="1.14.13.88" evidence="8"/>
<keyword evidence="7" id="KW-0472">Membrane</keyword>
<keyword evidence="7" id="KW-0812">Transmembrane</keyword>
<comment type="similarity">
    <text evidence="1 6">Belongs to the cytochrome P450 family.</text>
</comment>